<gene>
    <name evidence="3" type="ORF">A9F13_06g01606</name>
</gene>
<feature type="region of interest" description="Disordered" evidence="1">
    <location>
        <begin position="1"/>
        <end position="41"/>
    </location>
</feature>
<keyword evidence="2" id="KW-0472">Membrane</keyword>
<dbReference type="AlphaFoldDB" id="A0AA91Q0K6"/>
<sequence>MSSPVHKKANLFVRGSDNVFRRKSQDSSISEPCDPRKPYPSSNELIALGFQLADSALPDGETKQHENQHGHPTSDQGFTSTKTSTLEPTSKLTTKKAYTSGSASGSMTNTEKEAKVAMNSIITSISNSVSSIGIDNISDRIVPFISGMVFMYIIQMSGPFVSYYFGILFHLLKVALVWAAICVAGLWYTGRLRAFSLSEIKKSIAITLAAPSGIPSPSPDPIGNTLQPKFKIPNHAGARPKANERSRSRDQSPTRKSRTSSPVKSTQIESRPKITSLRQTTPMSRKNVAGQKLQSLPNLLSPTPNTCSRISTSPERPIDRDRRHSSSSAELLDRDSKHKHLPPIPRRSTENTDGSVLPLLCQMEGQKTHNDETSQHLHRSDTMMSKTSILGTRANYTKFLANVNEV</sequence>
<protein>
    <submittedName>
        <fullName evidence="3">Uncharacterized protein</fullName>
    </submittedName>
</protein>
<feature type="region of interest" description="Disordered" evidence="1">
    <location>
        <begin position="216"/>
        <end position="353"/>
    </location>
</feature>
<feature type="compositionally biased region" description="Polar residues" evidence="1">
    <location>
        <begin position="70"/>
        <end position="109"/>
    </location>
</feature>
<organism evidence="3 4">
    <name type="scientific">Clavispora lusitaniae</name>
    <name type="common">Candida lusitaniae</name>
    <dbReference type="NCBI Taxonomy" id="36911"/>
    <lineage>
        <taxon>Eukaryota</taxon>
        <taxon>Fungi</taxon>
        <taxon>Dikarya</taxon>
        <taxon>Ascomycota</taxon>
        <taxon>Saccharomycotina</taxon>
        <taxon>Pichiomycetes</taxon>
        <taxon>Metschnikowiaceae</taxon>
        <taxon>Clavispora</taxon>
    </lineage>
</organism>
<feature type="compositionally biased region" description="Polar residues" evidence="1">
    <location>
        <begin position="259"/>
        <end position="269"/>
    </location>
</feature>
<feature type="compositionally biased region" description="Polar residues" evidence="1">
    <location>
        <begin position="292"/>
        <end position="314"/>
    </location>
</feature>
<dbReference type="EMBL" id="LYUB02000006">
    <property type="protein sequence ID" value="OVF09025.1"/>
    <property type="molecule type" value="Genomic_DNA"/>
</dbReference>
<dbReference type="KEGG" id="clus:A9F13_06g01606"/>
<evidence type="ECO:0000256" key="2">
    <source>
        <dbReference type="SAM" id="Phobius"/>
    </source>
</evidence>
<evidence type="ECO:0000313" key="3">
    <source>
        <dbReference type="EMBL" id="OVF09025.1"/>
    </source>
</evidence>
<keyword evidence="2" id="KW-1133">Transmembrane helix</keyword>
<feature type="transmembrane region" description="Helical" evidence="2">
    <location>
        <begin position="141"/>
        <end position="161"/>
    </location>
</feature>
<evidence type="ECO:0000313" key="4">
    <source>
        <dbReference type="Proteomes" id="UP000195602"/>
    </source>
</evidence>
<dbReference type="Proteomes" id="UP000195602">
    <property type="component" value="Unassembled WGS sequence"/>
</dbReference>
<evidence type="ECO:0000256" key="1">
    <source>
        <dbReference type="SAM" id="MobiDB-lite"/>
    </source>
</evidence>
<accession>A0AA91Q0K6</accession>
<feature type="region of interest" description="Disordered" evidence="1">
    <location>
        <begin position="59"/>
        <end position="110"/>
    </location>
</feature>
<name>A0AA91Q0K6_CLALS</name>
<feature type="transmembrane region" description="Helical" evidence="2">
    <location>
        <begin position="167"/>
        <end position="188"/>
    </location>
</feature>
<feature type="compositionally biased region" description="Basic and acidic residues" evidence="1">
    <location>
        <begin position="241"/>
        <end position="253"/>
    </location>
</feature>
<comment type="caution">
    <text evidence="3">The sequence shown here is derived from an EMBL/GenBank/DDBJ whole genome shotgun (WGS) entry which is preliminary data.</text>
</comment>
<feature type="compositionally biased region" description="Basic and acidic residues" evidence="1">
    <location>
        <begin position="60"/>
        <end position="69"/>
    </location>
</feature>
<reference evidence="3 4" key="1">
    <citation type="submission" date="2017-04" db="EMBL/GenBank/DDBJ databases">
        <title>Draft genome of the yeast Clavispora lusitaniae type strain CBS 6936.</title>
        <authorList>
            <person name="Durrens P."/>
            <person name="Klopp C."/>
            <person name="Biteau N."/>
            <person name="Fitton-Ouhabi V."/>
            <person name="Dementhon K."/>
            <person name="Accoceberry I."/>
            <person name="Sherman D.J."/>
            <person name="Noel T."/>
        </authorList>
    </citation>
    <scope>NUCLEOTIDE SEQUENCE [LARGE SCALE GENOMIC DNA]</scope>
    <source>
        <strain evidence="3 4">CBS 6936</strain>
    </source>
</reference>
<proteinExistence type="predicted"/>
<keyword evidence="2" id="KW-0812">Transmembrane</keyword>